<feature type="active site" description="Nucleophile" evidence="6">
    <location>
        <position position="156"/>
    </location>
</feature>
<evidence type="ECO:0000256" key="3">
    <source>
        <dbReference type="ARBA" id="ARBA00022960"/>
    </source>
</evidence>
<comment type="caution">
    <text evidence="9">The sequence shown here is derived from an EMBL/GenBank/DDBJ whole genome shotgun (WGS) entry which is preliminary data.</text>
</comment>
<gene>
    <name evidence="9" type="ORF">ACFFGN_05550</name>
</gene>
<feature type="signal peptide" evidence="7">
    <location>
        <begin position="1"/>
        <end position="30"/>
    </location>
</feature>
<evidence type="ECO:0000256" key="1">
    <source>
        <dbReference type="ARBA" id="ARBA00004752"/>
    </source>
</evidence>
<dbReference type="EMBL" id="JBHLTC010000006">
    <property type="protein sequence ID" value="MFC0623518.1"/>
    <property type="molecule type" value="Genomic_DNA"/>
</dbReference>
<dbReference type="InterPro" id="IPR050979">
    <property type="entry name" value="LD-transpeptidase"/>
</dbReference>
<evidence type="ECO:0000256" key="5">
    <source>
        <dbReference type="ARBA" id="ARBA00023316"/>
    </source>
</evidence>
<feature type="chain" id="PRO_5047223994" evidence="7">
    <location>
        <begin position="31"/>
        <end position="183"/>
    </location>
</feature>
<dbReference type="PROSITE" id="PS52029">
    <property type="entry name" value="LD_TPASE"/>
    <property type="match status" value="1"/>
</dbReference>
<protein>
    <submittedName>
        <fullName evidence="9">L,D-transpeptidase</fullName>
        <ecNumber evidence="9">2.-.-.-</ecNumber>
    </submittedName>
</protein>
<evidence type="ECO:0000313" key="9">
    <source>
        <dbReference type="EMBL" id="MFC0623518.1"/>
    </source>
</evidence>
<dbReference type="PANTHER" id="PTHR30582:SF33">
    <property type="entry name" value="EXPORTED PROTEIN"/>
    <property type="match status" value="1"/>
</dbReference>
<keyword evidence="2 9" id="KW-0808">Transferase</keyword>
<dbReference type="RefSeq" id="WP_380044225.1">
    <property type="nucleotide sequence ID" value="NZ_JBHLTC010000006.1"/>
</dbReference>
<dbReference type="Gene3D" id="2.40.440.10">
    <property type="entry name" value="L,D-transpeptidase catalytic domain-like"/>
    <property type="match status" value="1"/>
</dbReference>
<evidence type="ECO:0000256" key="7">
    <source>
        <dbReference type="SAM" id="SignalP"/>
    </source>
</evidence>
<keyword evidence="4 6" id="KW-0573">Peptidoglycan synthesis</keyword>
<evidence type="ECO:0000256" key="2">
    <source>
        <dbReference type="ARBA" id="ARBA00022679"/>
    </source>
</evidence>
<evidence type="ECO:0000256" key="4">
    <source>
        <dbReference type="ARBA" id="ARBA00022984"/>
    </source>
</evidence>
<feature type="domain" description="L,D-TPase catalytic" evidence="8">
    <location>
        <begin position="69"/>
        <end position="181"/>
    </location>
</feature>
<accession>A0ABV6QFV0</accession>
<dbReference type="CDD" id="cd16913">
    <property type="entry name" value="YkuD_like"/>
    <property type="match status" value="1"/>
</dbReference>
<organism evidence="9 10">
    <name type="scientific">Kribbella deserti</name>
    <dbReference type="NCBI Taxonomy" id="1926257"/>
    <lineage>
        <taxon>Bacteria</taxon>
        <taxon>Bacillati</taxon>
        <taxon>Actinomycetota</taxon>
        <taxon>Actinomycetes</taxon>
        <taxon>Propionibacteriales</taxon>
        <taxon>Kribbellaceae</taxon>
        <taxon>Kribbella</taxon>
    </lineage>
</organism>
<keyword evidence="3 6" id="KW-0133">Cell shape</keyword>
<dbReference type="GO" id="GO:0016740">
    <property type="term" value="F:transferase activity"/>
    <property type="evidence" value="ECO:0007669"/>
    <property type="project" value="UniProtKB-KW"/>
</dbReference>
<name>A0ABV6QFV0_9ACTN</name>
<evidence type="ECO:0000259" key="8">
    <source>
        <dbReference type="PROSITE" id="PS52029"/>
    </source>
</evidence>
<sequence length="183" mass="19535">MSIFRKFGAAAVAAAVLGVGLTTASTQAHAAPATGAVPAVKTAPSATTSSSAIVKGKLQIDRRCLAAGRILCVNKTTRKVVFMLNGKVLKTADARFGGPRTPTREGTFKVYRKSKNHVSRLYGSAMPYAMFFSGGQAIHYSADFRARGYNGSSHGCANLRSREIAAWMFARAKINDKVIVYRS</sequence>
<dbReference type="SUPFAM" id="SSF141523">
    <property type="entry name" value="L,D-transpeptidase catalytic domain-like"/>
    <property type="match status" value="1"/>
</dbReference>
<dbReference type="Pfam" id="PF03734">
    <property type="entry name" value="YkuD"/>
    <property type="match status" value="1"/>
</dbReference>
<feature type="active site" description="Proton donor/acceptor" evidence="6">
    <location>
        <position position="139"/>
    </location>
</feature>
<dbReference type="PANTHER" id="PTHR30582">
    <property type="entry name" value="L,D-TRANSPEPTIDASE"/>
    <property type="match status" value="1"/>
</dbReference>
<evidence type="ECO:0000313" key="10">
    <source>
        <dbReference type="Proteomes" id="UP001589890"/>
    </source>
</evidence>
<dbReference type="InterPro" id="IPR038063">
    <property type="entry name" value="Transpep_catalytic_dom"/>
</dbReference>
<keyword evidence="5 6" id="KW-0961">Cell wall biogenesis/degradation</keyword>
<keyword evidence="10" id="KW-1185">Reference proteome</keyword>
<dbReference type="InterPro" id="IPR005490">
    <property type="entry name" value="LD_TPept_cat_dom"/>
</dbReference>
<reference evidence="9 10" key="1">
    <citation type="submission" date="2024-09" db="EMBL/GenBank/DDBJ databases">
        <authorList>
            <person name="Sun Q."/>
            <person name="Mori K."/>
        </authorList>
    </citation>
    <scope>NUCLEOTIDE SEQUENCE [LARGE SCALE GENOMIC DNA]</scope>
    <source>
        <strain evidence="9 10">CGMCC 1.15906</strain>
    </source>
</reference>
<evidence type="ECO:0000256" key="6">
    <source>
        <dbReference type="PROSITE-ProRule" id="PRU01373"/>
    </source>
</evidence>
<keyword evidence="7" id="KW-0732">Signal</keyword>
<dbReference type="EC" id="2.-.-.-" evidence="9"/>
<dbReference type="Proteomes" id="UP001589890">
    <property type="component" value="Unassembled WGS sequence"/>
</dbReference>
<proteinExistence type="predicted"/>
<comment type="pathway">
    <text evidence="1 6">Cell wall biogenesis; peptidoglycan biosynthesis.</text>
</comment>